<organism evidence="2 3">
    <name type="scientific">Drosophila albomicans</name>
    <name type="common">Fruit fly</name>
    <dbReference type="NCBI Taxonomy" id="7291"/>
    <lineage>
        <taxon>Eukaryota</taxon>
        <taxon>Metazoa</taxon>
        <taxon>Ecdysozoa</taxon>
        <taxon>Arthropoda</taxon>
        <taxon>Hexapoda</taxon>
        <taxon>Insecta</taxon>
        <taxon>Pterygota</taxon>
        <taxon>Neoptera</taxon>
        <taxon>Endopterygota</taxon>
        <taxon>Diptera</taxon>
        <taxon>Brachycera</taxon>
        <taxon>Muscomorpha</taxon>
        <taxon>Ephydroidea</taxon>
        <taxon>Drosophilidae</taxon>
        <taxon>Drosophila</taxon>
    </lineage>
</organism>
<dbReference type="OrthoDB" id="7736976at2759"/>
<accession>A0A6P8X1U1</accession>
<dbReference type="Proteomes" id="UP000515160">
    <property type="component" value="Chromosome X"/>
</dbReference>
<evidence type="ECO:0000313" key="3">
    <source>
        <dbReference type="RefSeq" id="XP_034110066.1"/>
    </source>
</evidence>
<gene>
    <name evidence="3" type="primary">LOC117571804</name>
</gene>
<evidence type="ECO:0000313" key="2">
    <source>
        <dbReference type="Proteomes" id="UP000515160"/>
    </source>
</evidence>
<sequence>MDMQDVEGEAVCPLGDCQKRLHPSDLLRHLLSEHMLETPGVRFGLKLRRVRSGERTLLPLVYEQLLEDQDQCLCVLNWACDDLMLTPQSNLPQTHRMLSHHLPILVMICKTTWRALFEKDDEKEDENEIGGNLYVIWLVAPATSRPILCQLGFLNREFKCGLRVMRQVRNFATRLHINKYLLGVDHDYLALSEQQLKQMCCRNECGCFLEVLILGDIN</sequence>
<dbReference type="Pfam" id="PF15866">
    <property type="entry name" value="DUF4729"/>
    <property type="match status" value="1"/>
</dbReference>
<dbReference type="InterPro" id="IPR031732">
    <property type="entry name" value="DUF4729"/>
</dbReference>
<proteinExistence type="predicted"/>
<protein>
    <submittedName>
        <fullName evidence="3">Uncharacterized protein LOC117571804</fullName>
    </submittedName>
</protein>
<dbReference type="RefSeq" id="XP_034110066.1">
    <property type="nucleotide sequence ID" value="XM_034254175.2"/>
</dbReference>
<dbReference type="AlphaFoldDB" id="A0A6P8X1U1"/>
<reference evidence="3" key="1">
    <citation type="submission" date="2025-08" db="UniProtKB">
        <authorList>
            <consortium name="RefSeq"/>
        </authorList>
    </citation>
    <scope>IDENTIFICATION</scope>
    <source>
        <strain evidence="3">15112-1751.03</strain>
        <tissue evidence="3">Whole Adult</tissue>
    </source>
</reference>
<dbReference type="GeneID" id="117571804"/>
<evidence type="ECO:0000259" key="1">
    <source>
        <dbReference type="Pfam" id="PF15866"/>
    </source>
</evidence>
<feature type="domain" description="DUF4729" evidence="1">
    <location>
        <begin position="12"/>
        <end position="201"/>
    </location>
</feature>
<keyword evidence="2" id="KW-1185">Reference proteome</keyword>
<name>A0A6P8X1U1_DROAB</name>